<keyword evidence="2" id="KW-0732">Signal</keyword>
<evidence type="ECO:0000256" key="1">
    <source>
        <dbReference type="SAM" id="MobiDB-lite"/>
    </source>
</evidence>
<reference evidence="3 4" key="1">
    <citation type="submission" date="2020-08" db="EMBL/GenBank/DDBJ databases">
        <title>A Genomic Blueprint of the Chicken Gut Microbiome.</title>
        <authorList>
            <person name="Gilroy R."/>
            <person name="Ravi A."/>
            <person name="Getino M."/>
            <person name="Pursley I."/>
            <person name="Horton D.L."/>
            <person name="Alikhan N.-F."/>
            <person name="Baker D."/>
            <person name="Gharbi K."/>
            <person name="Hall N."/>
            <person name="Watson M."/>
            <person name="Adriaenssens E.M."/>
            <person name="Foster-Nyarko E."/>
            <person name="Jarju S."/>
            <person name="Secka A."/>
            <person name="Antonio M."/>
            <person name="Oren A."/>
            <person name="Chaudhuri R."/>
            <person name="La Ragione R.M."/>
            <person name="Hildebrand F."/>
            <person name="Pallen M.J."/>
        </authorList>
    </citation>
    <scope>NUCLEOTIDE SEQUENCE [LARGE SCALE GENOMIC DNA]</scope>
    <source>
        <strain evidence="3 4">Re1</strain>
    </source>
</reference>
<feature type="signal peptide" evidence="2">
    <location>
        <begin position="1"/>
        <end position="24"/>
    </location>
</feature>
<evidence type="ECO:0008006" key="5">
    <source>
        <dbReference type="Google" id="ProtNLM"/>
    </source>
</evidence>
<dbReference type="EMBL" id="JACSPX010000001">
    <property type="protein sequence ID" value="MBD8011467.1"/>
    <property type="molecule type" value="Genomic_DNA"/>
</dbReference>
<gene>
    <name evidence="3" type="ORF">H9633_04050</name>
</gene>
<keyword evidence="4" id="KW-1185">Reference proteome</keyword>
<dbReference type="PROSITE" id="PS51257">
    <property type="entry name" value="PROKAR_LIPOPROTEIN"/>
    <property type="match status" value="1"/>
</dbReference>
<sequence>MRLLRASSAAATLAAAALLATACAGTPGSDAPTSSHTPSDDPTAPVADGVSEVEVAWLDGGRAIAVMTWGSSSCAPMLGDVVGDAQSIRVILAASGEKACTDDLTPRAVMVPVPEGVDVTTEVEVEVVYGQRTDIADLEALAETPQGQTDYQPTASWYDDDGLVLLTWGSSSCPPVVDDVQATDAGATVTFQDIDRPCTMDMAPRLTPLSVASGATDGPLELTLVGGGLDGKVTAG</sequence>
<comment type="caution">
    <text evidence="3">The sequence shown here is derived from an EMBL/GenBank/DDBJ whole genome shotgun (WGS) entry which is preliminary data.</text>
</comment>
<evidence type="ECO:0000313" key="3">
    <source>
        <dbReference type="EMBL" id="MBD8011467.1"/>
    </source>
</evidence>
<dbReference type="RefSeq" id="WP_191712176.1">
    <property type="nucleotide sequence ID" value="NZ_JACSPX010000001.1"/>
</dbReference>
<proteinExistence type="predicted"/>
<name>A0ABR8W388_9MICO</name>
<evidence type="ECO:0000256" key="2">
    <source>
        <dbReference type="SAM" id="SignalP"/>
    </source>
</evidence>
<organism evidence="3 4">
    <name type="scientific">Microbacterium commune</name>
    <dbReference type="NCBI Taxonomy" id="2762219"/>
    <lineage>
        <taxon>Bacteria</taxon>
        <taxon>Bacillati</taxon>
        <taxon>Actinomycetota</taxon>
        <taxon>Actinomycetes</taxon>
        <taxon>Micrococcales</taxon>
        <taxon>Microbacteriaceae</taxon>
        <taxon>Microbacterium</taxon>
    </lineage>
</organism>
<evidence type="ECO:0000313" key="4">
    <source>
        <dbReference type="Proteomes" id="UP000611521"/>
    </source>
</evidence>
<accession>A0ABR8W388</accession>
<dbReference type="Proteomes" id="UP000611521">
    <property type="component" value="Unassembled WGS sequence"/>
</dbReference>
<feature type="chain" id="PRO_5045203804" description="Lipoprotein" evidence="2">
    <location>
        <begin position="25"/>
        <end position="236"/>
    </location>
</feature>
<protein>
    <recommendedName>
        <fullName evidence="5">Lipoprotein</fullName>
    </recommendedName>
</protein>
<feature type="region of interest" description="Disordered" evidence="1">
    <location>
        <begin position="26"/>
        <end position="46"/>
    </location>
</feature>